<keyword evidence="1" id="KW-0812">Transmembrane</keyword>
<sequence>MTQHKMAVAAGGNKSREFRNFTIFALTRVHTGEVKNKIQNGDSKRNHVLILIRGFVVFFFSTIGLGTRIINC</sequence>
<dbReference type="EMBL" id="JAQQBR010000002">
    <property type="protein sequence ID" value="KAK0180945.1"/>
    <property type="molecule type" value="Genomic_DNA"/>
</dbReference>
<gene>
    <name evidence="2" type="ORF">PV327_003273</name>
</gene>
<keyword evidence="1" id="KW-1133">Transmembrane helix</keyword>
<keyword evidence="3" id="KW-1185">Reference proteome</keyword>
<evidence type="ECO:0000313" key="2">
    <source>
        <dbReference type="EMBL" id="KAK0180945.1"/>
    </source>
</evidence>
<accession>A0AA39G3P5</accession>
<organism evidence="2 3">
    <name type="scientific">Microctonus hyperodae</name>
    <name type="common">Parasitoid wasp</name>
    <dbReference type="NCBI Taxonomy" id="165561"/>
    <lineage>
        <taxon>Eukaryota</taxon>
        <taxon>Metazoa</taxon>
        <taxon>Ecdysozoa</taxon>
        <taxon>Arthropoda</taxon>
        <taxon>Hexapoda</taxon>
        <taxon>Insecta</taxon>
        <taxon>Pterygota</taxon>
        <taxon>Neoptera</taxon>
        <taxon>Endopterygota</taxon>
        <taxon>Hymenoptera</taxon>
        <taxon>Apocrita</taxon>
        <taxon>Ichneumonoidea</taxon>
        <taxon>Braconidae</taxon>
        <taxon>Euphorinae</taxon>
        <taxon>Microctonus</taxon>
    </lineage>
</organism>
<keyword evidence="1" id="KW-0472">Membrane</keyword>
<evidence type="ECO:0000313" key="3">
    <source>
        <dbReference type="Proteomes" id="UP001168972"/>
    </source>
</evidence>
<proteinExistence type="predicted"/>
<evidence type="ECO:0000256" key="1">
    <source>
        <dbReference type="SAM" id="Phobius"/>
    </source>
</evidence>
<reference evidence="2" key="1">
    <citation type="journal article" date="2023" name="bioRxiv">
        <title>Scaffold-level genome assemblies of two parasitoid biocontrol wasps reveal the parthenogenesis mechanism and an associated novel virus.</title>
        <authorList>
            <person name="Inwood S."/>
            <person name="Skelly J."/>
            <person name="Guhlin J."/>
            <person name="Harrop T."/>
            <person name="Goldson S."/>
            <person name="Dearden P."/>
        </authorList>
    </citation>
    <scope>NUCLEOTIDE SEQUENCE</scope>
    <source>
        <strain evidence="2">Lincoln</strain>
        <tissue evidence="2">Whole body</tissue>
    </source>
</reference>
<dbReference type="Proteomes" id="UP001168972">
    <property type="component" value="Unassembled WGS sequence"/>
</dbReference>
<comment type="caution">
    <text evidence="2">The sequence shown here is derived from an EMBL/GenBank/DDBJ whole genome shotgun (WGS) entry which is preliminary data.</text>
</comment>
<dbReference type="AlphaFoldDB" id="A0AA39G3P5"/>
<protein>
    <submittedName>
        <fullName evidence="2">Uncharacterized protein</fullName>
    </submittedName>
</protein>
<feature type="transmembrane region" description="Helical" evidence="1">
    <location>
        <begin position="48"/>
        <end position="70"/>
    </location>
</feature>
<name>A0AA39G3P5_MICHY</name>
<reference evidence="2" key="2">
    <citation type="submission" date="2023-03" db="EMBL/GenBank/DDBJ databases">
        <authorList>
            <person name="Inwood S.N."/>
            <person name="Skelly J.G."/>
            <person name="Guhlin J."/>
            <person name="Harrop T.W.R."/>
            <person name="Goldson S.G."/>
            <person name="Dearden P.K."/>
        </authorList>
    </citation>
    <scope>NUCLEOTIDE SEQUENCE</scope>
    <source>
        <strain evidence="2">Lincoln</strain>
        <tissue evidence="2">Whole body</tissue>
    </source>
</reference>